<dbReference type="InterPro" id="IPR039424">
    <property type="entry name" value="SBP_5"/>
</dbReference>
<accession>A0A4P7IIN0</accession>
<protein>
    <submittedName>
        <fullName evidence="3">ABC transporter substrate-binding protein</fullName>
    </submittedName>
</protein>
<evidence type="ECO:0000256" key="1">
    <source>
        <dbReference type="SAM" id="SignalP"/>
    </source>
</evidence>
<dbReference type="KEGG" id="nsn:EXE58_18480"/>
<dbReference type="Gene3D" id="3.10.105.10">
    <property type="entry name" value="Dipeptide-binding Protein, Domain 3"/>
    <property type="match status" value="1"/>
</dbReference>
<dbReference type="Gene3D" id="3.40.190.10">
    <property type="entry name" value="Periplasmic binding protein-like II"/>
    <property type="match status" value="1"/>
</dbReference>
<evidence type="ECO:0000313" key="3">
    <source>
        <dbReference type="EMBL" id="QBX57215.1"/>
    </source>
</evidence>
<feature type="signal peptide" evidence="1">
    <location>
        <begin position="1"/>
        <end position="23"/>
    </location>
</feature>
<feature type="domain" description="Solute-binding protein family 5" evidence="2">
    <location>
        <begin position="97"/>
        <end position="495"/>
    </location>
</feature>
<keyword evidence="4" id="KW-1185">Reference proteome</keyword>
<proteinExistence type="predicted"/>
<dbReference type="CDD" id="cd08506">
    <property type="entry name" value="PBP2_clavulanate_OppA2"/>
    <property type="match status" value="1"/>
</dbReference>
<keyword evidence="1" id="KW-0732">Signal</keyword>
<dbReference type="RefSeq" id="WP_135269200.1">
    <property type="nucleotide sequence ID" value="NZ_CP038436.1"/>
</dbReference>
<dbReference type="PIRSF" id="PIRSF002741">
    <property type="entry name" value="MppA"/>
    <property type="match status" value="1"/>
</dbReference>
<dbReference type="InterPro" id="IPR000914">
    <property type="entry name" value="SBP_5_dom"/>
</dbReference>
<sequence>MGMKLRRTVAAGAASVLGLGLLAACGGDGGDDGGNDSPGSSAEATAGGTLKVLQHFPYEASDPQRIYYGVQLAWYRRLLYRGLLAFPMSEDATEATTPVPDLATDTGTSSEGGKVWEFTLKDGVKWEDGSDITCEDVQYGTSRVFANDLITGGPNYTLSYIDVKDYPGPYKATPEQQSAFEEAVSCDGKTITFRFNKPWADFPQAVAGMMMTDPYKESFDEGAKSQWKVLSNGPYKVEGGKWDKNKGATLVRNESYDPATDDPETLRLALPDQIDYQIDPSETAGELFNDRLIQDAGDVQNAITTARVAPAQFPKITGPVEERYVNVESPYTQYLSPNFNSDVMKDVAVRRALAKALNLNGYVKALGGETAAAPAESIVNPGVSGYTPNPAFADDNDNDGDPAAAKAILDEAGVKQPVPIKLAYPSSPTADKAMAVIQQGWDEAGFKVSLEPQGDTYYDVISRPDDEFDITWGGWGADWPSMMTVIPPLYDSRPNFSPTTCGQNYGCYQSDEFEALVDEAANASDLDAQVDALVEADAKLGEDVAYIPLDTSKFNWLYGSKVTGFTTTAASSSYPEIGLIGVTE</sequence>
<dbReference type="InterPro" id="IPR030678">
    <property type="entry name" value="Peptide/Ni-bd"/>
</dbReference>
<organism evidence="3 4">
    <name type="scientific">Nocardioides seonyuensis</name>
    <dbReference type="NCBI Taxonomy" id="2518371"/>
    <lineage>
        <taxon>Bacteria</taxon>
        <taxon>Bacillati</taxon>
        <taxon>Actinomycetota</taxon>
        <taxon>Actinomycetes</taxon>
        <taxon>Propionibacteriales</taxon>
        <taxon>Nocardioidaceae</taxon>
        <taxon>Nocardioides</taxon>
    </lineage>
</organism>
<dbReference type="AlphaFoldDB" id="A0A4P7IIN0"/>
<dbReference type="Proteomes" id="UP000294853">
    <property type="component" value="Chromosome"/>
</dbReference>
<dbReference type="PANTHER" id="PTHR30290:SF83">
    <property type="entry name" value="ABC TRANSPORTER SUBSTRATE-BINDING PROTEIN"/>
    <property type="match status" value="1"/>
</dbReference>
<reference evidence="3 4" key="1">
    <citation type="submission" date="2019-03" db="EMBL/GenBank/DDBJ databases">
        <title>Three New Species of Nocardioides, Nocardioides euryhalodurans sp. nov., Nocardioides seonyuensis sp. nov. and Nocardioides eburneoflavus sp. nov. Iolated from Soil.</title>
        <authorList>
            <person name="Roh S.G."/>
            <person name="Lee C."/>
            <person name="Kim M.-K."/>
            <person name="Kim S.B."/>
        </authorList>
    </citation>
    <scope>NUCLEOTIDE SEQUENCE [LARGE SCALE GENOMIC DNA]</scope>
    <source>
        <strain evidence="3 4">MMS17-SY207-3</strain>
    </source>
</reference>
<evidence type="ECO:0000259" key="2">
    <source>
        <dbReference type="Pfam" id="PF00496"/>
    </source>
</evidence>
<dbReference type="GO" id="GO:0015833">
    <property type="term" value="P:peptide transport"/>
    <property type="evidence" value="ECO:0007669"/>
    <property type="project" value="TreeGrafter"/>
</dbReference>
<dbReference type="OrthoDB" id="9796817at2"/>
<dbReference type="GO" id="GO:0042597">
    <property type="term" value="C:periplasmic space"/>
    <property type="evidence" value="ECO:0007669"/>
    <property type="project" value="UniProtKB-ARBA"/>
</dbReference>
<dbReference type="SUPFAM" id="SSF53850">
    <property type="entry name" value="Periplasmic binding protein-like II"/>
    <property type="match status" value="1"/>
</dbReference>
<gene>
    <name evidence="3" type="ORF">EXE58_18480</name>
</gene>
<dbReference type="GO" id="GO:1904680">
    <property type="term" value="F:peptide transmembrane transporter activity"/>
    <property type="evidence" value="ECO:0007669"/>
    <property type="project" value="TreeGrafter"/>
</dbReference>
<feature type="chain" id="PRO_5020670201" evidence="1">
    <location>
        <begin position="24"/>
        <end position="584"/>
    </location>
</feature>
<dbReference type="PANTHER" id="PTHR30290">
    <property type="entry name" value="PERIPLASMIC BINDING COMPONENT OF ABC TRANSPORTER"/>
    <property type="match status" value="1"/>
</dbReference>
<dbReference type="Pfam" id="PF00496">
    <property type="entry name" value="SBP_bac_5"/>
    <property type="match status" value="1"/>
</dbReference>
<dbReference type="PROSITE" id="PS51257">
    <property type="entry name" value="PROKAR_LIPOPROTEIN"/>
    <property type="match status" value="1"/>
</dbReference>
<evidence type="ECO:0000313" key="4">
    <source>
        <dbReference type="Proteomes" id="UP000294853"/>
    </source>
</evidence>
<dbReference type="EMBL" id="CP038436">
    <property type="protein sequence ID" value="QBX57215.1"/>
    <property type="molecule type" value="Genomic_DNA"/>
</dbReference>
<dbReference type="GO" id="GO:0043190">
    <property type="term" value="C:ATP-binding cassette (ABC) transporter complex"/>
    <property type="evidence" value="ECO:0007669"/>
    <property type="project" value="InterPro"/>
</dbReference>
<name>A0A4P7IIN0_9ACTN</name>